<protein>
    <recommendedName>
        <fullName evidence="1">3-dehydroshikimate dehydratase</fullName>
        <shortName evidence="1">DSD</shortName>
        <ecNumber evidence="1">4.2.1.118</ecNumber>
    </recommendedName>
</protein>
<feature type="binding site" evidence="1">
    <location>
        <position position="441"/>
    </location>
    <ligand>
        <name>Mg(2+)</name>
        <dbReference type="ChEBI" id="CHEBI:18420"/>
    </ligand>
</feature>
<feature type="binding site" evidence="1">
    <location>
        <position position="196"/>
    </location>
    <ligand>
        <name>a divalent metal cation</name>
        <dbReference type="ChEBI" id="CHEBI:60240"/>
        <note>catalytic</note>
    </ligand>
</feature>
<comment type="cofactor">
    <cofactor evidence="1">
        <name>a divalent metal cation</name>
        <dbReference type="ChEBI" id="CHEBI:60240"/>
    </cofactor>
</comment>
<dbReference type="EMBL" id="JAVDRD010000008">
    <property type="protein sequence ID" value="MDR6512249.1"/>
    <property type="molecule type" value="Genomic_DNA"/>
</dbReference>
<dbReference type="Gene3D" id="3.20.20.150">
    <property type="entry name" value="Divalent-metal-dependent TIM barrel enzymes"/>
    <property type="match status" value="1"/>
</dbReference>
<dbReference type="InterPro" id="IPR029068">
    <property type="entry name" value="Glyas_Bleomycin-R_OHBP_Dase"/>
</dbReference>
<feature type="binding site" evidence="1">
    <location>
        <position position="244"/>
    </location>
    <ligand>
        <name>a divalent metal cation</name>
        <dbReference type="ChEBI" id="CHEBI:60240"/>
        <note>catalytic</note>
    </ligand>
</feature>
<dbReference type="EC" id="4.2.1.118" evidence="1"/>
<evidence type="ECO:0000256" key="1">
    <source>
        <dbReference type="HAMAP-Rule" id="MF_02238"/>
    </source>
</evidence>
<dbReference type="SUPFAM" id="SSF51658">
    <property type="entry name" value="Xylose isomerase-like"/>
    <property type="match status" value="1"/>
</dbReference>
<feature type="domain" description="VOC" evidence="2">
    <location>
        <begin position="438"/>
        <end position="587"/>
    </location>
</feature>
<dbReference type="HAMAP" id="MF_02238">
    <property type="entry name" value="DSD"/>
    <property type="match status" value="1"/>
</dbReference>
<dbReference type="RefSeq" id="WP_309805888.1">
    <property type="nucleotide sequence ID" value="NZ_JAVDRD010000008.1"/>
</dbReference>
<dbReference type="Pfam" id="PF01261">
    <property type="entry name" value="AP_endonuc_2"/>
    <property type="match status" value="1"/>
</dbReference>
<dbReference type="SUPFAM" id="SSF54593">
    <property type="entry name" value="Glyoxalase/Bleomycin resistance protein/Dihydroxybiphenyl dioxygenase"/>
    <property type="match status" value="1"/>
</dbReference>
<organism evidence="3 4">
    <name type="scientific">Novosphingobium capsulatum</name>
    <dbReference type="NCBI Taxonomy" id="13688"/>
    <lineage>
        <taxon>Bacteria</taxon>
        <taxon>Pseudomonadati</taxon>
        <taxon>Pseudomonadota</taxon>
        <taxon>Alphaproteobacteria</taxon>
        <taxon>Sphingomonadales</taxon>
        <taxon>Sphingomonadaceae</taxon>
        <taxon>Novosphingobium</taxon>
    </lineage>
</organism>
<dbReference type="Gene3D" id="3.10.180.10">
    <property type="entry name" value="2,3-Dihydroxybiphenyl 1,2-Dioxygenase, domain 1"/>
    <property type="match status" value="2"/>
</dbReference>
<keyword evidence="1" id="KW-0456">Lyase</keyword>
<comment type="function">
    <text evidence="1">Catalyzes the conversion of 3-dehydroshikimate to protocatechuate (3,4-dihydroxybenzoate), a common intermediate of quinate and shikimate degradation pathways.</text>
</comment>
<name>A0ABU1MPH6_9SPHN</name>
<feature type="binding site" evidence="1">
    <location>
        <position position="139"/>
    </location>
    <ligand>
        <name>a divalent metal cation</name>
        <dbReference type="ChEBI" id="CHEBI:60240"/>
        <note>catalytic</note>
    </ligand>
</feature>
<dbReference type="InterPro" id="IPR043700">
    <property type="entry name" value="DSD"/>
</dbReference>
<accession>A0ABU1MPH6</accession>
<dbReference type="Proteomes" id="UP001184150">
    <property type="component" value="Unassembled WGS sequence"/>
</dbReference>
<feature type="binding site" evidence="1">
    <location>
        <position position="596"/>
    </location>
    <ligand>
        <name>Mg(2+)</name>
        <dbReference type="ChEBI" id="CHEBI:18420"/>
    </ligand>
</feature>
<evidence type="ECO:0000313" key="4">
    <source>
        <dbReference type="Proteomes" id="UP001184150"/>
    </source>
</evidence>
<gene>
    <name evidence="3" type="ORF">J2792_003132</name>
</gene>
<reference evidence="3 4" key="1">
    <citation type="submission" date="2023-07" db="EMBL/GenBank/DDBJ databases">
        <title>Sorghum-associated microbial communities from plants grown in Nebraska, USA.</title>
        <authorList>
            <person name="Schachtman D."/>
        </authorList>
    </citation>
    <scope>NUCLEOTIDE SEQUENCE [LARGE SCALE GENOMIC DNA]</scope>
    <source>
        <strain evidence="3 4">DS1027</strain>
    </source>
</reference>
<dbReference type="GO" id="GO:0003868">
    <property type="term" value="F:4-hydroxyphenylpyruvate dioxygenase activity"/>
    <property type="evidence" value="ECO:0007669"/>
    <property type="project" value="UniProtKB-EC"/>
</dbReference>
<proteinExistence type="inferred from homology"/>
<dbReference type="PROSITE" id="PS51819">
    <property type="entry name" value="VOC"/>
    <property type="match status" value="1"/>
</dbReference>
<comment type="caution">
    <text evidence="3">The sequence shown here is derived from an EMBL/GenBank/DDBJ whole genome shotgun (WGS) entry which is preliminary data.</text>
</comment>
<keyword evidence="3" id="KW-0223">Dioxygenase</keyword>
<dbReference type="InterPro" id="IPR036237">
    <property type="entry name" value="Xyl_isomerase-like_sf"/>
</dbReference>
<feature type="binding site" evidence="1">
    <location>
        <position position="170"/>
    </location>
    <ligand>
        <name>a divalent metal cation</name>
        <dbReference type="ChEBI" id="CHEBI:60240"/>
        <note>catalytic</note>
    </ligand>
</feature>
<keyword evidence="3" id="KW-0560">Oxidoreductase</keyword>
<dbReference type="InterPro" id="IPR050312">
    <property type="entry name" value="IolE/XylAMocC-like"/>
</dbReference>
<feature type="binding site" evidence="1">
    <location>
        <position position="519"/>
    </location>
    <ligand>
        <name>Mg(2+)</name>
        <dbReference type="ChEBI" id="CHEBI:18420"/>
    </ligand>
</feature>
<evidence type="ECO:0000313" key="3">
    <source>
        <dbReference type="EMBL" id="MDR6512249.1"/>
    </source>
</evidence>
<dbReference type="PANTHER" id="PTHR12110:SF21">
    <property type="entry name" value="XYLOSE ISOMERASE-LIKE TIM BARREL DOMAIN-CONTAINING PROTEIN"/>
    <property type="match status" value="1"/>
</dbReference>
<comment type="similarity">
    <text evidence="1">Belongs to the bacterial two-domain DSD family.</text>
</comment>
<keyword evidence="4" id="KW-1185">Reference proteome</keyword>
<keyword evidence="1" id="KW-0479">Metal-binding</keyword>
<evidence type="ECO:0000259" key="2">
    <source>
        <dbReference type="PROSITE" id="PS51819"/>
    </source>
</evidence>
<comment type="pathway">
    <text evidence="1">Aromatic compound metabolism; 3,4-dihydroxybenzoate biosynthesis.</text>
</comment>
<comment type="catalytic activity">
    <reaction evidence="1">
        <text>3-dehydroshikimate = 3,4-dihydroxybenzoate + H2O</text>
        <dbReference type="Rhea" id="RHEA:24848"/>
        <dbReference type="ChEBI" id="CHEBI:15377"/>
        <dbReference type="ChEBI" id="CHEBI:16630"/>
        <dbReference type="ChEBI" id="CHEBI:36241"/>
        <dbReference type="EC" id="4.2.1.118"/>
    </reaction>
</comment>
<dbReference type="Pfam" id="PF14696">
    <property type="entry name" value="Glyoxalase_5"/>
    <property type="match status" value="1"/>
</dbReference>
<dbReference type="PANTHER" id="PTHR12110">
    <property type="entry name" value="HYDROXYPYRUVATE ISOMERASE"/>
    <property type="match status" value="1"/>
</dbReference>
<sequence length="627" mass="69019">MTNPAFKTSIATVSISGTLEAKLQAIAAAGYDGAEIFENDLLSTHLSAREIAAMMGDLGLVCTMFQPFRDLDGLPEPQRARAFDRLERKFDVMQELGTDLLLVCSSCSPIADGNRERTIADLTEAAERAAARGLRLGYEALAWGRHVHDHREAWGIVRDADHPALGLVLDSFHSLSRKIPSSSIGDIRADKLFIVQVADAPMLDMDHLGWSRHFRSMPGQGDFPLDDWAAAIRKIGYQGYWSLEIFNDRFRAGSASGVAVDGYRALRLLEGGITRPSASATSLPPRVKTSGVEFIEFAASHEEAENLAAMLRPLGFRPTARHRSKDVTRWTQGLENPVNIVINCEPEGLAHSFDVVHGASVCALGLAVDDVPGALARADFLRVPRFIQALAPDEWPIPSVRGVGGSLIYFVDAATRAAMWAHEFPNRLENPVAGPRLAIDHIAQTMQYEEFLSWLLFYVALFDVGKTPQLDIADPMGLIQSQAVENADRSVRFTLNGSLAAQSLTSRFIQNYFGAGVQHIAFATNDIVAVADAAHAQGLPRLAIPRNYFDDLEARWGLEPDLIETMAARDILYDRDGEAEYLQFYSRAFARRVFFEVVERRGYAGYGAVNAPIRLAAQARHKPDFPD</sequence>
<dbReference type="InterPro" id="IPR037523">
    <property type="entry name" value="VOC_core"/>
</dbReference>
<dbReference type="InterPro" id="IPR013022">
    <property type="entry name" value="Xyl_isomerase-like_TIM-brl"/>
</dbReference>